<dbReference type="GO" id="GO:0005385">
    <property type="term" value="F:zinc ion transmembrane transporter activity"/>
    <property type="evidence" value="ECO:0007669"/>
    <property type="project" value="TreeGrafter"/>
</dbReference>
<evidence type="ECO:0000256" key="3">
    <source>
        <dbReference type="ARBA" id="ARBA00022448"/>
    </source>
</evidence>
<evidence type="ECO:0000256" key="4">
    <source>
        <dbReference type="ARBA" id="ARBA00022692"/>
    </source>
</evidence>
<dbReference type="RefSeq" id="WP_151652049.1">
    <property type="nucleotide sequence ID" value="NZ_WBVX01000013.1"/>
</dbReference>
<dbReference type="InterPro" id="IPR050681">
    <property type="entry name" value="CDF/SLC30A"/>
</dbReference>
<dbReference type="AlphaFoldDB" id="A0A6L3YMX7"/>
<gene>
    <name evidence="13" type="ORF">F9L08_13985</name>
</gene>
<dbReference type="InterPro" id="IPR027469">
    <property type="entry name" value="Cation_efflux_TMD_sf"/>
</dbReference>
<evidence type="ECO:0000259" key="12">
    <source>
        <dbReference type="Pfam" id="PF16916"/>
    </source>
</evidence>
<keyword evidence="8 10" id="KW-0472">Membrane</keyword>
<feature type="region of interest" description="Disordered" evidence="9">
    <location>
        <begin position="1"/>
        <end position="31"/>
    </location>
</feature>
<sequence length="333" mass="36135">MAHDPTTRGHAGHHHSHSHGEDDHNHSHVPTVTKSNERKILISFFIIFTFMVVEAVGGVISGSLALLADAGHMLTDAIALGLAYIAFRLGRRAIDSRRTFGYARFEVIAGLINAVTLFGIVGWIIYEAIERFQQPSEILAGPMMLVAVVGLLVNIFVLWFLTRGDTEHVNVKGAVLHVMGDLLGSVGAILASVIIIYTGWTPIDPILSVFVSLLILRSAWKLLKNTLHILLEGAPDNASSSEISNHLLKTVPGIAGVNHIHVWSLTSGRVLATLQVQPMDGADVRTVMQRVEAELTEKFNIEHPTIGIDWEGVASCTLERPNPAALSHAGHSH</sequence>
<comment type="caution">
    <text evidence="13">The sequence shown here is derived from an EMBL/GenBank/DDBJ whole genome shotgun (WGS) entry which is preliminary data.</text>
</comment>
<dbReference type="Proteomes" id="UP000481643">
    <property type="component" value="Unassembled WGS sequence"/>
</dbReference>
<dbReference type="SUPFAM" id="SSF160240">
    <property type="entry name" value="Cation efflux protein cytoplasmic domain-like"/>
    <property type="match status" value="1"/>
</dbReference>
<evidence type="ECO:0000259" key="11">
    <source>
        <dbReference type="Pfam" id="PF01545"/>
    </source>
</evidence>
<evidence type="ECO:0000256" key="9">
    <source>
        <dbReference type="SAM" id="MobiDB-lite"/>
    </source>
</evidence>
<comment type="subcellular location">
    <subcellularLocation>
        <location evidence="1">Membrane</location>
        <topology evidence="1">Multi-pass membrane protein</topology>
    </subcellularLocation>
</comment>
<organism evidence="13 14">
    <name type="scientific">Brucella tritici</name>
    <dbReference type="NCBI Taxonomy" id="94626"/>
    <lineage>
        <taxon>Bacteria</taxon>
        <taxon>Pseudomonadati</taxon>
        <taxon>Pseudomonadota</taxon>
        <taxon>Alphaproteobacteria</taxon>
        <taxon>Hyphomicrobiales</taxon>
        <taxon>Brucellaceae</taxon>
        <taxon>Brucella/Ochrobactrum group</taxon>
        <taxon>Brucella</taxon>
    </lineage>
</organism>
<protein>
    <submittedName>
        <fullName evidence="13">Cation diffusion facilitator family transporter</fullName>
    </submittedName>
</protein>
<feature type="transmembrane region" description="Helical" evidence="10">
    <location>
        <begin position="66"/>
        <end position="87"/>
    </location>
</feature>
<evidence type="ECO:0000256" key="6">
    <source>
        <dbReference type="ARBA" id="ARBA00022989"/>
    </source>
</evidence>
<keyword evidence="3" id="KW-0813">Transport</keyword>
<feature type="transmembrane region" description="Helical" evidence="10">
    <location>
        <begin position="182"/>
        <end position="200"/>
    </location>
</feature>
<dbReference type="PANTHER" id="PTHR11562:SF17">
    <property type="entry name" value="RE54080P-RELATED"/>
    <property type="match status" value="1"/>
</dbReference>
<dbReference type="SUPFAM" id="SSF161111">
    <property type="entry name" value="Cation efflux protein transmembrane domain-like"/>
    <property type="match status" value="1"/>
</dbReference>
<accession>A0A6L3YMX7</accession>
<dbReference type="Gene3D" id="1.20.1510.10">
    <property type="entry name" value="Cation efflux protein transmembrane domain"/>
    <property type="match status" value="1"/>
</dbReference>
<keyword evidence="4 10" id="KW-0812">Transmembrane</keyword>
<keyword evidence="7" id="KW-0406">Ion transport</keyword>
<dbReference type="GO" id="GO:0005886">
    <property type="term" value="C:plasma membrane"/>
    <property type="evidence" value="ECO:0007669"/>
    <property type="project" value="TreeGrafter"/>
</dbReference>
<evidence type="ECO:0000256" key="8">
    <source>
        <dbReference type="ARBA" id="ARBA00023136"/>
    </source>
</evidence>
<feature type="domain" description="Cation efflux protein transmembrane" evidence="11">
    <location>
        <begin position="40"/>
        <end position="231"/>
    </location>
</feature>
<dbReference type="NCBIfam" id="TIGR01297">
    <property type="entry name" value="CDF"/>
    <property type="match status" value="1"/>
</dbReference>
<dbReference type="EMBL" id="WBVX01000013">
    <property type="protein sequence ID" value="KAB2684395.1"/>
    <property type="molecule type" value="Genomic_DNA"/>
</dbReference>
<dbReference type="InterPro" id="IPR002524">
    <property type="entry name" value="Cation_efflux"/>
</dbReference>
<dbReference type="Pfam" id="PF01545">
    <property type="entry name" value="Cation_efflux"/>
    <property type="match status" value="1"/>
</dbReference>
<feature type="domain" description="Cation efflux protein cytoplasmic" evidence="12">
    <location>
        <begin position="236"/>
        <end position="309"/>
    </location>
</feature>
<evidence type="ECO:0000256" key="5">
    <source>
        <dbReference type="ARBA" id="ARBA00022906"/>
    </source>
</evidence>
<feature type="transmembrane region" description="Helical" evidence="10">
    <location>
        <begin position="40"/>
        <end position="60"/>
    </location>
</feature>
<evidence type="ECO:0000256" key="10">
    <source>
        <dbReference type="SAM" id="Phobius"/>
    </source>
</evidence>
<evidence type="ECO:0000256" key="1">
    <source>
        <dbReference type="ARBA" id="ARBA00004141"/>
    </source>
</evidence>
<dbReference type="Pfam" id="PF16916">
    <property type="entry name" value="ZT_dimer"/>
    <property type="match status" value="1"/>
</dbReference>
<comment type="similarity">
    <text evidence="2">Belongs to the cation diffusion facilitator (CDF) transporter (TC 2.A.4) family. SLC30A subfamily.</text>
</comment>
<evidence type="ECO:0000313" key="13">
    <source>
        <dbReference type="EMBL" id="KAB2684395.1"/>
    </source>
</evidence>
<proteinExistence type="inferred from homology"/>
<evidence type="ECO:0000256" key="7">
    <source>
        <dbReference type="ARBA" id="ARBA00023065"/>
    </source>
</evidence>
<reference evidence="13 14" key="1">
    <citation type="submission" date="2019-09" db="EMBL/GenBank/DDBJ databases">
        <title>Taxonomic organization of the family Brucellaceae based on a phylogenomic approach.</title>
        <authorList>
            <person name="Leclercq S."/>
            <person name="Cloeckaert A."/>
            <person name="Zygmunt M.S."/>
        </authorList>
    </citation>
    <scope>NUCLEOTIDE SEQUENCE [LARGE SCALE GENOMIC DNA]</scope>
    <source>
        <strain evidence="13 14">WS1830</strain>
    </source>
</reference>
<keyword evidence="5" id="KW-0862">Zinc</keyword>
<feature type="transmembrane region" description="Helical" evidence="10">
    <location>
        <begin position="107"/>
        <end position="126"/>
    </location>
</feature>
<evidence type="ECO:0000256" key="2">
    <source>
        <dbReference type="ARBA" id="ARBA00008873"/>
    </source>
</evidence>
<keyword evidence="5" id="KW-0864">Zinc transport</keyword>
<evidence type="ECO:0000313" key="14">
    <source>
        <dbReference type="Proteomes" id="UP000481643"/>
    </source>
</evidence>
<dbReference type="InterPro" id="IPR027470">
    <property type="entry name" value="Cation_efflux_CTD"/>
</dbReference>
<keyword evidence="6 10" id="KW-1133">Transmembrane helix</keyword>
<name>A0A6L3YMX7_9HYPH</name>
<dbReference type="PANTHER" id="PTHR11562">
    <property type="entry name" value="CATION EFFLUX PROTEIN/ ZINC TRANSPORTER"/>
    <property type="match status" value="1"/>
</dbReference>
<dbReference type="InterPro" id="IPR058533">
    <property type="entry name" value="Cation_efflux_TM"/>
</dbReference>
<dbReference type="InterPro" id="IPR036837">
    <property type="entry name" value="Cation_efflux_CTD_sf"/>
</dbReference>
<feature type="transmembrane region" description="Helical" evidence="10">
    <location>
        <begin position="138"/>
        <end position="161"/>
    </location>
</feature>